<feature type="compositionally biased region" description="Acidic residues" evidence="1">
    <location>
        <begin position="63"/>
        <end position="72"/>
    </location>
</feature>
<evidence type="ECO:0000313" key="2">
    <source>
        <dbReference type="EMBL" id="CAD7463359.1"/>
    </source>
</evidence>
<dbReference type="AlphaFoldDB" id="A0A7R9IRV8"/>
<gene>
    <name evidence="2" type="ORF">TTEB3V08_LOCUS11245</name>
</gene>
<accession>A0A7R9IRV8</accession>
<organism evidence="2">
    <name type="scientific">Timema tahoe</name>
    <dbReference type="NCBI Taxonomy" id="61484"/>
    <lineage>
        <taxon>Eukaryota</taxon>
        <taxon>Metazoa</taxon>
        <taxon>Ecdysozoa</taxon>
        <taxon>Arthropoda</taxon>
        <taxon>Hexapoda</taxon>
        <taxon>Insecta</taxon>
        <taxon>Pterygota</taxon>
        <taxon>Neoptera</taxon>
        <taxon>Polyneoptera</taxon>
        <taxon>Phasmatodea</taxon>
        <taxon>Timematodea</taxon>
        <taxon>Timematoidea</taxon>
        <taxon>Timematidae</taxon>
        <taxon>Timema</taxon>
    </lineage>
</organism>
<reference evidence="2" key="1">
    <citation type="submission" date="2020-11" db="EMBL/GenBank/DDBJ databases">
        <authorList>
            <person name="Tran Van P."/>
        </authorList>
    </citation>
    <scope>NUCLEOTIDE SEQUENCE</scope>
</reference>
<evidence type="ECO:0000256" key="1">
    <source>
        <dbReference type="SAM" id="MobiDB-lite"/>
    </source>
</evidence>
<dbReference type="EMBL" id="OE007852">
    <property type="protein sequence ID" value="CAD7463359.1"/>
    <property type="molecule type" value="Genomic_DNA"/>
</dbReference>
<sequence length="72" mass="8208">MVLFVKTELDKWAPRTGCDQLGACELGAKTTERQICLRRRKMKERSEKLVSEPDDFGYRSCSGEEDEVPQGV</sequence>
<protein>
    <submittedName>
        <fullName evidence="2">Uncharacterized protein</fullName>
    </submittedName>
</protein>
<proteinExistence type="predicted"/>
<feature type="region of interest" description="Disordered" evidence="1">
    <location>
        <begin position="51"/>
        <end position="72"/>
    </location>
</feature>
<name>A0A7R9IRV8_9NEOP</name>